<dbReference type="Pfam" id="PF10410">
    <property type="entry name" value="DnaB_bind"/>
    <property type="match status" value="1"/>
</dbReference>
<dbReference type="InterPro" id="IPR002694">
    <property type="entry name" value="Znf_CHC2"/>
</dbReference>
<evidence type="ECO:0000256" key="7">
    <source>
        <dbReference type="ARBA" id="ARBA00022771"/>
    </source>
</evidence>
<dbReference type="EC" id="2.7.7.101" evidence="12"/>
<dbReference type="GO" id="GO:0006269">
    <property type="term" value="P:DNA replication, synthesis of primer"/>
    <property type="evidence" value="ECO:0007669"/>
    <property type="project" value="UniProtKB-UniRule"/>
</dbReference>
<organism evidence="16 17">
    <name type="scientific">Criibacterium bergeronii</name>
    <dbReference type="NCBI Taxonomy" id="1871336"/>
    <lineage>
        <taxon>Bacteria</taxon>
        <taxon>Bacillati</taxon>
        <taxon>Bacillota</taxon>
        <taxon>Clostridia</taxon>
        <taxon>Peptostreptococcales</taxon>
        <taxon>Filifactoraceae</taxon>
        <taxon>Criibacterium</taxon>
    </lineage>
</organism>
<dbReference type="HAMAP" id="MF_00974">
    <property type="entry name" value="DNA_primase_DnaG"/>
    <property type="match status" value="1"/>
</dbReference>
<evidence type="ECO:0000256" key="9">
    <source>
        <dbReference type="ARBA" id="ARBA00022842"/>
    </source>
</evidence>
<dbReference type="PIRSF" id="PIRSF002811">
    <property type="entry name" value="DnaG"/>
    <property type="match status" value="1"/>
</dbReference>
<dbReference type="AlphaFoldDB" id="A0A552VCX6"/>
<comment type="subunit">
    <text evidence="12">Monomer. Interacts with DnaB.</text>
</comment>
<dbReference type="OrthoDB" id="9803773at2"/>
<dbReference type="InterPro" id="IPR006171">
    <property type="entry name" value="TOPRIM_dom"/>
</dbReference>
<dbReference type="InterPro" id="IPR050219">
    <property type="entry name" value="DnaG_primase"/>
</dbReference>
<dbReference type="InterPro" id="IPR036977">
    <property type="entry name" value="DNA_primase_Znf_CHC2"/>
</dbReference>
<keyword evidence="11 12" id="KW-0804">Transcription</keyword>
<dbReference type="GO" id="GO:0008270">
    <property type="term" value="F:zinc ion binding"/>
    <property type="evidence" value="ECO:0007669"/>
    <property type="project" value="UniProtKB-UniRule"/>
</dbReference>
<keyword evidence="6 12" id="KW-0479">Metal-binding</keyword>
<feature type="zinc finger region" description="CHC2-type" evidence="12 14">
    <location>
        <begin position="42"/>
        <end position="66"/>
    </location>
</feature>
<dbReference type="InterPro" id="IPR030846">
    <property type="entry name" value="DnaG_bac"/>
</dbReference>
<dbReference type="SMART" id="SM00493">
    <property type="entry name" value="TOPRIM"/>
    <property type="match status" value="1"/>
</dbReference>
<dbReference type="NCBIfam" id="TIGR01391">
    <property type="entry name" value="dnaG"/>
    <property type="match status" value="1"/>
</dbReference>
<evidence type="ECO:0000256" key="2">
    <source>
        <dbReference type="ARBA" id="ARBA00022515"/>
    </source>
</evidence>
<evidence type="ECO:0000256" key="6">
    <source>
        <dbReference type="ARBA" id="ARBA00022723"/>
    </source>
</evidence>
<evidence type="ECO:0000256" key="1">
    <source>
        <dbReference type="ARBA" id="ARBA00022478"/>
    </source>
</evidence>
<keyword evidence="8 12" id="KW-0862">Zinc</keyword>
<name>A0A552VCX6_9FIRM</name>
<protein>
    <recommendedName>
        <fullName evidence="12 13">DNA primase</fullName>
        <ecNumber evidence="12">2.7.7.101</ecNumber>
    </recommendedName>
</protein>
<dbReference type="Pfam" id="PF08275">
    <property type="entry name" value="DNAG_N"/>
    <property type="match status" value="1"/>
</dbReference>
<dbReference type="InterPro" id="IPR034151">
    <property type="entry name" value="TOPRIM_DnaG_bac"/>
</dbReference>
<dbReference type="SMART" id="SM00400">
    <property type="entry name" value="ZnF_CHCC"/>
    <property type="match status" value="1"/>
</dbReference>
<dbReference type="Gene3D" id="3.90.980.10">
    <property type="entry name" value="DNA primase, catalytic core, N-terminal domain"/>
    <property type="match status" value="1"/>
</dbReference>
<dbReference type="FunFam" id="3.90.580.10:FF:000001">
    <property type="entry name" value="DNA primase"/>
    <property type="match status" value="1"/>
</dbReference>
<keyword evidence="3 12" id="KW-0808">Transferase</keyword>
<comment type="function">
    <text evidence="12 13">RNA polymerase that catalyzes the synthesis of short RNA molecules used as primers for DNA polymerase during DNA replication.</text>
</comment>
<proteinExistence type="inferred from homology"/>
<evidence type="ECO:0000256" key="4">
    <source>
        <dbReference type="ARBA" id="ARBA00022695"/>
    </source>
</evidence>
<evidence type="ECO:0000256" key="11">
    <source>
        <dbReference type="ARBA" id="ARBA00023163"/>
    </source>
</evidence>
<keyword evidence="7 12" id="KW-0863">Zinc-finger</keyword>
<keyword evidence="10 12" id="KW-0238">DNA-binding</keyword>
<keyword evidence="5 12" id="KW-0235">DNA replication</keyword>
<dbReference type="GO" id="GO:0000428">
    <property type="term" value="C:DNA-directed RNA polymerase complex"/>
    <property type="evidence" value="ECO:0007669"/>
    <property type="project" value="UniProtKB-KW"/>
</dbReference>
<dbReference type="EMBL" id="VJXW01000002">
    <property type="protein sequence ID" value="TRW28314.1"/>
    <property type="molecule type" value="Genomic_DNA"/>
</dbReference>
<dbReference type="PANTHER" id="PTHR30313:SF2">
    <property type="entry name" value="DNA PRIMASE"/>
    <property type="match status" value="1"/>
</dbReference>
<evidence type="ECO:0000313" key="16">
    <source>
        <dbReference type="EMBL" id="TRW28314.1"/>
    </source>
</evidence>
<evidence type="ECO:0000256" key="12">
    <source>
        <dbReference type="HAMAP-Rule" id="MF_00974"/>
    </source>
</evidence>
<evidence type="ECO:0000256" key="5">
    <source>
        <dbReference type="ARBA" id="ARBA00022705"/>
    </source>
</evidence>
<evidence type="ECO:0000256" key="8">
    <source>
        <dbReference type="ARBA" id="ARBA00022833"/>
    </source>
</evidence>
<evidence type="ECO:0000259" key="15">
    <source>
        <dbReference type="PROSITE" id="PS50880"/>
    </source>
</evidence>
<dbReference type="SUPFAM" id="SSF57783">
    <property type="entry name" value="Zinc beta-ribbon"/>
    <property type="match status" value="1"/>
</dbReference>
<gene>
    <name evidence="12" type="primary">dnaG</name>
    <name evidence="16" type="ORF">FL857_02295</name>
</gene>
<dbReference type="GO" id="GO:0003899">
    <property type="term" value="F:DNA-directed RNA polymerase activity"/>
    <property type="evidence" value="ECO:0007669"/>
    <property type="project" value="UniProtKB-UniRule"/>
</dbReference>
<feature type="domain" description="Toprim" evidence="15">
    <location>
        <begin position="258"/>
        <end position="339"/>
    </location>
</feature>
<dbReference type="Pfam" id="PF13155">
    <property type="entry name" value="Toprim_2"/>
    <property type="match status" value="1"/>
</dbReference>
<comment type="similarity">
    <text evidence="12 13">Belongs to the DnaG primase family.</text>
</comment>
<comment type="catalytic activity">
    <reaction evidence="12">
        <text>ssDNA + n NTP = ssDNA/pppN(pN)n-1 hybrid + (n-1) diphosphate.</text>
        <dbReference type="EC" id="2.7.7.101"/>
    </reaction>
</comment>
<dbReference type="Gene3D" id="3.90.580.10">
    <property type="entry name" value="Zinc finger, CHC2-type domain"/>
    <property type="match status" value="1"/>
</dbReference>
<evidence type="ECO:0000256" key="13">
    <source>
        <dbReference type="PIRNR" id="PIRNR002811"/>
    </source>
</evidence>
<dbReference type="Pfam" id="PF01807">
    <property type="entry name" value="Zn_ribbon_DnaG"/>
    <property type="match status" value="1"/>
</dbReference>
<evidence type="ECO:0000256" key="3">
    <source>
        <dbReference type="ARBA" id="ARBA00022679"/>
    </source>
</evidence>
<comment type="cofactor">
    <cofactor evidence="12 13 14">
        <name>Zn(2+)</name>
        <dbReference type="ChEBI" id="CHEBI:29105"/>
    </cofactor>
    <text evidence="12 13 14">Binds 1 zinc ion per monomer.</text>
</comment>
<keyword evidence="1 12" id="KW-0240">DNA-directed RNA polymerase</keyword>
<dbReference type="GO" id="GO:1990077">
    <property type="term" value="C:primosome complex"/>
    <property type="evidence" value="ECO:0007669"/>
    <property type="project" value="UniProtKB-KW"/>
</dbReference>
<dbReference type="GO" id="GO:0005737">
    <property type="term" value="C:cytoplasm"/>
    <property type="evidence" value="ECO:0007669"/>
    <property type="project" value="TreeGrafter"/>
</dbReference>
<keyword evidence="2 12" id="KW-0639">Primosome</keyword>
<comment type="caution">
    <text evidence="16">The sequence shown here is derived from an EMBL/GenBank/DDBJ whole genome shotgun (WGS) entry which is preliminary data.</text>
</comment>
<dbReference type="PANTHER" id="PTHR30313">
    <property type="entry name" value="DNA PRIMASE"/>
    <property type="match status" value="1"/>
</dbReference>
<evidence type="ECO:0000256" key="10">
    <source>
        <dbReference type="ARBA" id="ARBA00023125"/>
    </source>
</evidence>
<keyword evidence="4 12" id="KW-0548">Nucleotidyltransferase</keyword>
<dbReference type="Proteomes" id="UP000319424">
    <property type="component" value="Unassembled WGS sequence"/>
</dbReference>
<accession>A0A552VCX6</accession>
<evidence type="ECO:0000313" key="17">
    <source>
        <dbReference type="Proteomes" id="UP000319424"/>
    </source>
</evidence>
<dbReference type="PROSITE" id="PS50880">
    <property type="entry name" value="TOPRIM"/>
    <property type="match status" value="1"/>
</dbReference>
<dbReference type="SUPFAM" id="SSF56731">
    <property type="entry name" value="DNA primase core"/>
    <property type="match status" value="1"/>
</dbReference>
<dbReference type="Gene3D" id="3.40.1360.10">
    <property type="match status" value="1"/>
</dbReference>
<dbReference type="GO" id="GO:0003677">
    <property type="term" value="F:DNA binding"/>
    <property type="evidence" value="ECO:0007669"/>
    <property type="project" value="UniProtKB-KW"/>
</dbReference>
<dbReference type="CDD" id="cd03364">
    <property type="entry name" value="TOPRIM_DnaG_primases"/>
    <property type="match status" value="1"/>
</dbReference>
<dbReference type="InterPro" id="IPR006295">
    <property type="entry name" value="DNA_primase_DnaG"/>
</dbReference>
<dbReference type="InterPro" id="IPR037068">
    <property type="entry name" value="DNA_primase_core_N_sf"/>
</dbReference>
<sequence length="568" mass="65998">MNGSNRIDQTFIDNLLEQVSIVGLIGQYVNLKKSGDSYSGLCPFHHEKTPSFMVNEKKKIFKCFGCNEAGNAISFLMKRENLTFIEALKRLCEYAHIDMPEQRELTQDEIRKYNERNRQIELHTELARLYFNNLANNIDNSKKYLLSRGVNEKAIRKFGLGYEKGDGSSVKYLLDKGFTQKELLDSKIFREKNDRVYSIFFRRVMYPIFDRRGKVIAFGGRTLDKDGQPKYLNSPENIIFFKKNQLYGLNYAIKDNADNIILVEGYMDVISLVQNGMFGAVASLGTSLTKEQAKILKFPNKKVYLCYDSDAAGTKATIRAIDILKAEEINPYIISMADCKDPDEFFQKHTIQEFKQNIRDAKTPLAFKIDTLRKSYDLKIYTQKQEFIKRAAALLKIEKDPLEKEYQTKRLASSTDTSVETITQLAYGYYSKNRYNSYNNTQIKKTSTRPVVKKTTNEERLKKILQKEETFAYYIKDVLSEQCLQDEELKKILTRNYEQTTAPSEQQLQDITKIAIQCKIDYINRKIESNKKSLNSEQQLDILEALFKENINLVKQREDLNNKIRGMM</sequence>
<dbReference type="InterPro" id="IPR013264">
    <property type="entry name" value="DNAG_N"/>
</dbReference>
<dbReference type="InterPro" id="IPR019475">
    <property type="entry name" value="DNA_primase_DnaB-bd"/>
</dbReference>
<dbReference type="RefSeq" id="WP_144015579.1">
    <property type="nucleotide sequence ID" value="NZ_VJXW01000002.1"/>
</dbReference>
<reference evidence="16 17" key="1">
    <citation type="submission" date="2019-07" db="EMBL/GenBank/DDBJ databases">
        <title>Criibacterium bergeronii gen. nov., sp. nov. isolated from human clinical samples.</title>
        <authorList>
            <person name="Maheux A.F."/>
            <person name="Boudreau D.K."/>
            <person name="Berube E."/>
            <person name="Brodeur S."/>
            <person name="Bernard K.A."/>
            <person name="Abed J.Y."/>
            <person name="Ducrey E."/>
            <person name="Guay E.F."/>
            <person name="Raymond F."/>
            <person name="Corbeil J."/>
            <person name="Domingo M.-C."/>
            <person name="Roy P.H."/>
            <person name="Boissinot M."/>
            <person name="Tocheva E.I."/>
            <person name="Omar R.F."/>
        </authorList>
    </citation>
    <scope>NUCLEOTIDE SEQUENCE [LARGE SCALE GENOMIC DNA]</scope>
    <source>
        <strain evidence="16 17">CCRI-24246</strain>
    </source>
</reference>
<evidence type="ECO:0000256" key="14">
    <source>
        <dbReference type="PIRSR" id="PIRSR002811-1"/>
    </source>
</evidence>
<keyword evidence="9" id="KW-0460">Magnesium</keyword>
<comment type="domain">
    <text evidence="12">Contains an N-terminal zinc-binding domain, a central core domain that contains the primase activity, and a C-terminal DnaB-binding domain.</text>
</comment>